<dbReference type="Gene3D" id="2.30.31.20">
    <property type="entry name" value="Sporulation-specific cell division protein SsgB"/>
    <property type="match status" value="1"/>
</dbReference>
<accession>A0ABP7ES57</accession>
<evidence type="ECO:0000256" key="5">
    <source>
        <dbReference type="ARBA" id="ARBA00023210"/>
    </source>
</evidence>
<keyword evidence="5" id="KW-0717">Septation</keyword>
<comment type="caution">
    <text evidence="7">The sequence shown here is derived from an EMBL/GenBank/DDBJ whole genome shotgun (WGS) entry which is preliminary data.</text>
</comment>
<evidence type="ECO:0000256" key="4">
    <source>
        <dbReference type="ARBA" id="ARBA00022969"/>
    </source>
</evidence>
<dbReference type="RefSeq" id="WP_345643683.1">
    <property type="nucleotide sequence ID" value="NZ_BAABEP010000008.1"/>
</dbReference>
<gene>
    <name evidence="7" type="ORF">GCM10023082_18380</name>
</gene>
<dbReference type="Proteomes" id="UP001499884">
    <property type="component" value="Unassembled WGS sequence"/>
</dbReference>
<dbReference type="Pfam" id="PF04686">
    <property type="entry name" value="SsgA"/>
    <property type="match status" value="1"/>
</dbReference>
<dbReference type="InterPro" id="IPR006776">
    <property type="entry name" value="SsgB"/>
</dbReference>
<evidence type="ECO:0000256" key="6">
    <source>
        <dbReference type="ARBA" id="ARBA00023306"/>
    </source>
</evidence>
<sequence length="135" mass="14820">MSPVVEQSVKARLISDAPHPRIVSVMLRYDGADPLAMRMVFPAEVSLDDGEVVWAFARDLARNGLREPAGDGDVHVWPCGRAQTVFEFRAPEGVALVQFDNAPLRRFLKSAYSVVPAGQEADHLDVEQHVGSLII</sequence>
<dbReference type="EMBL" id="BAABEP010000008">
    <property type="protein sequence ID" value="GAA3721157.1"/>
    <property type="molecule type" value="Genomic_DNA"/>
</dbReference>
<name>A0ABP7ES57_9ACTN</name>
<evidence type="ECO:0000313" key="7">
    <source>
        <dbReference type="EMBL" id="GAA3721157.1"/>
    </source>
</evidence>
<organism evidence="7 8">
    <name type="scientific">Streptomyces tremellae</name>
    <dbReference type="NCBI Taxonomy" id="1124239"/>
    <lineage>
        <taxon>Bacteria</taxon>
        <taxon>Bacillati</taxon>
        <taxon>Actinomycetota</taxon>
        <taxon>Actinomycetes</taxon>
        <taxon>Kitasatosporales</taxon>
        <taxon>Streptomycetaceae</taxon>
        <taxon>Streptomyces</taxon>
    </lineage>
</organism>
<keyword evidence="4" id="KW-0749">Sporulation</keyword>
<evidence type="ECO:0000256" key="1">
    <source>
        <dbReference type="ARBA" id="ARBA00004431"/>
    </source>
</evidence>
<evidence type="ECO:0000256" key="3">
    <source>
        <dbReference type="ARBA" id="ARBA00022618"/>
    </source>
</evidence>
<keyword evidence="3" id="KW-0132">Cell division</keyword>
<evidence type="ECO:0000256" key="2">
    <source>
        <dbReference type="ARBA" id="ARBA00009323"/>
    </source>
</evidence>
<dbReference type="InterPro" id="IPR038658">
    <property type="entry name" value="SsgB_sf"/>
</dbReference>
<proteinExistence type="inferred from homology"/>
<comment type="similarity">
    <text evidence="2">Belongs to the SsgA family.</text>
</comment>
<comment type="subcellular location">
    <subcellularLocation>
        <location evidence="1">Cell septum</location>
    </subcellularLocation>
</comment>
<evidence type="ECO:0000313" key="8">
    <source>
        <dbReference type="Proteomes" id="UP001499884"/>
    </source>
</evidence>
<protein>
    <submittedName>
        <fullName evidence="7">SsgA family sporulation/cell division regulator</fullName>
    </submittedName>
</protein>
<keyword evidence="6" id="KW-0131">Cell cycle</keyword>
<keyword evidence="8" id="KW-1185">Reference proteome</keyword>
<reference evidence="8" key="1">
    <citation type="journal article" date="2019" name="Int. J. Syst. Evol. Microbiol.">
        <title>The Global Catalogue of Microorganisms (GCM) 10K type strain sequencing project: providing services to taxonomists for standard genome sequencing and annotation.</title>
        <authorList>
            <consortium name="The Broad Institute Genomics Platform"/>
            <consortium name="The Broad Institute Genome Sequencing Center for Infectious Disease"/>
            <person name="Wu L."/>
            <person name="Ma J."/>
        </authorList>
    </citation>
    <scope>NUCLEOTIDE SEQUENCE [LARGE SCALE GENOMIC DNA]</scope>
    <source>
        <strain evidence="8">JCM 30846</strain>
    </source>
</reference>